<comment type="caution">
    <text evidence="2">The sequence shown here is derived from an EMBL/GenBank/DDBJ whole genome shotgun (WGS) entry which is preliminary data.</text>
</comment>
<feature type="chain" id="PRO_5040287549" evidence="1">
    <location>
        <begin position="26"/>
        <end position="180"/>
    </location>
</feature>
<evidence type="ECO:0000256" key="1">
    <source>
        <dbReference type="SAM" id="SignalP"/>
    </source>
</evidence>
<keyword evidence="1" id="KW-0732">Signal</keyword>
<keyword evidence="3" id="KW-1185">Reference proteome</keyword>
<accession>A0A9P6J908</accession>
<dbReference type="Proteomes" id="UP000738359">
    <property type="component" value="Unassembled WGS sequence"/>
</dbReference>
<name>A0A9P6J908_MORAP</name>
<organism evidence="2 3">
    <name type="scientific">Mortierella alpina</name>
    <name type="common">Oleaginous fungus</name>
    <name type="synonym">Mortierella renispora</name>
    <dbReference type="NCBI Taxonomy" id="64518"/>
    <lineage>
        <taxon>Eukaryota</taxon>
        <taxon>Fungi</taxon>
        <taxon>Fungi incertae sedis</taxon>
        <taxon>Mucoromycota</taxon>
        <taxon>Mortierellomycotina</taxon>
        <taxon>Mortierellomycetes</taxon>
        <taxon>Mortierellales</taxon>
        <taxon>Mortierellaceae</taxon>
        <taxon>Mortierella</taxon>
    </lineage>
</organism>
<evidence type="ECO:0000313" key="3">
    <source>
        <dbReference type="Proteomes" id="UP000738359"/>
    </source>
</evidence>
<dbReference type="EMBL" id="JAAAHY010000310">
    <property type="protein sequence ID" value="KAF9964894.1"/>
    <property type="molecule type" value="Genomic_DNA"/>
</dbReference>
<reference evidence="2" key="1">
    <citation type="journal article" date="2020" name="Fungal Divers.">
        <title>Resolving the Mortierellaceae phylogeny through synthesis of multi-gene phylogenetics and phylogenomics.</title>
        <authorList>
            <person name="Vandepol N."/>
            <person name="Liber J."/>
            <person name="Desiro A."/>
            <person name="Na H."/>
            <person name="Kennedy M."/>
            <person name="Barry K."/>
            <person name="Grigoriev I.V."/>
            <person name="Miller A.N."/>
            <person name="O'Donnell K."/>
            <person name="Stajich J.E."/>
            <person name="Bonito G."/>
        </authorList>
    </citation>
    <scope>NUCLEOTIDE SEQUENCE</scope>
    <source>
        <strain evidence="2">CK1249</strain>
    </source>
</reference>
<gene>
    <name evidence="2" type="ORF">BGZ70_005780</name>
</gene>
<feature type="signal peptide" evidence="1">
    <location>
        <begin position="1"/>
        <end position="25"/>
    </location>
</feature>
<dbReference type="AlphaFoldDB" id="A0A9P6J908"/>
<proteinExistence type="predicted"/>
<protein>
    <submittedName>
        <fullName evidence="2">Uncharacterized protein</fullName>
    </submittedName>
</protein>
<dbReference type="OrthoDB" id="2429291at2759"/>
<sequence length="180" mass="20445">MVYVTSKIALGIAIGALLAFSHIQAAPARDVITDDEIDGIDRNYYDKLFEPTKDYNLCKARCYTKHLKEELTPLKLKNFSEDVATLDSCVDKQLANIKTYGDFKKKYEDKKEVWHWNMAQYCADVVTGKGKVPGWYFYKVAAIQSNALSCSLKHCDKPYNDATSQATYEAFKEAEEALKD</sequence>
<evidence type="ECO:0000313" key="2">
    <source>
        <dbReference type="EMBL" id="KAF9964894.1"/>
    </source>
</evidence>